<accession>A0A850T436</accession>
<dbReference type="Proteomes" id="UP000553343">
    <property type="component" value="Unassembled WGS sequence"/>
</dbReference>
<sequence>MHNSMSSGEKFAVISPNFSFMAEYDEARKNNKKSKNKGCLMTKKAQLKIDGLLKLEKVGDYLNLVGKTVKLVFKEKDAALNTKSFLKADVAGLSETGTHLVLKNVKARKYIFFSTQIEKRIVPINNISIIQILGE</sequence>
<dbReference type="EMBL" id="JACADJ010000002">
    <property type="protein sequence ID" value="NWH03585.1"/>
    <property type="molecule type" value="Genomic_DNA"/>
</dbReference>
<dbReference type="AlphaFoldDB" id="A0A850T436"/>
<gene>
    <name evidence="1" type="ORF">HXW94_01010</name>
</gene>
<name>A0A850T436_9BACT</name>
<dbReference type="RefSeq" id="WP_218576516.1">
    <property type="nucleotide sequence ID" value="NZ_JACADJ010000002.1"/>
</dbReference>
<proteinExistence type="predicted"/>
<evidence type="ECO:0000313" key="2">
    <source>
        <dbReference type="Proteomes" id="UP000553343"/>
    </source>
</evidence>
<evidence type="ECO:0000313" key="1">
    <source>
        <dbReference type="EMBL" id="NWH03585.1"/>
    </source>
</evidence>
<keyword evidence="2" id="KW-1185">Reference proteome</keyword>
<reference evidence="1 2" key="1">
    <citation type="submission" date="2020-06" db="EMBL/GenBank/DDBJ databases">
        <title>High-quality draft genome of sulfate reducer Desulfobacter latus type strain AcrS2 isolated from marine sediment.</title>
        <authorList>
            <person name="Hoppe M."/>
            <person name="Larsen C.K."/>
            <person name="Marshall I.P.G."/>
            <person name="Schramm A."/>
            <person name="Marietou A.G."/>
        </authorList>
    </citation>
    <scope>NUCLEOTIDE SEQUENCE [LARGE SCALE GENOMIC DNA]</scope>
    <source>
        <strain evidence="1 2">AcRS2</strain>
    </source>
</reference>
<organism evidence="1 2">
    <name type="scientific">Desulfobacter latus</name>
    <dbReference type="NCBI Taxonomy" id="2292"/>
    <lineage>
        <taxon>Bacteria</taxon>
        <taxon>Pseudomonadati</taxon>
        <taxon>Thermodesulfobacteriota</taxon>
        <taxon>Desulfobacteria</taxon>
        <taxon>Desulfobacterales</taxon>
        <taxon>Desulfobacteraceae</taxon>
        <taxon>Desulfobacter</taxon>
    </lineage>
</organism>
<comment type="caution">
    <text evidence="1">The sequence shown here is derived from an EMBL/GenBank/DDBJ whole genome shotgun (WGS) entry which is preliminary data.</text>
</comment>
<protein>
    <submittedName>
        <fullName evidence="1">Uncharacterized protein</fullName>
    </submittedName>
</protein>